<sequence>MVSLHMWIEPGKIITTRSERVFTIDDIDQSYQKGDGPMYILSIVSSIFLLLSFLTGLFGINIGGMPGTESNAAFGIFSILMLVIIGFEYWLFKRNDWI</sequence>
<keyword evidence="2 5" id="KW-0812">Transmembrane</keyword>
<evidence type="ECO:0000313" key="15">
    <source>
        <dbReference type="Proteomes" id="UP000199519"/>
    </source>
</evidence>
<dbReference type="PANTHER" id="PTHR46494:SF3">
    <property type="entry name" value="ZINC TRANSPORT PROTEIN ZNTB"/>
    <property type="match status" value="1"/>
</dbReference>
<dbReference type="GO" id="GO:0015087">
    <property type="term" value="F:cobalt ion transmembrane transporter activity"/>
    <property type="evidence" value="ECO:0007669"/>
    <property type="project" value="TreeGrafter"/>
</dbReference>
<dbReference type="Proteomes" id="UP000295472">
    <property type="component" value="Unassembled WGS sequence"/>
</dbReference>
<evidence type="ECO:0000313" key="18">
    <source>
        <dbReference type="Proteomes" id="UP000295758"/>
    </source>
</evidence>
<dbReference type="Proteomes" id="UP000199519">
    <property type="component" value="Unassembled WGS sequence"/>
</dbReference>
<dbReference type="EMBL" id="FNBJ01000014">
    <property type="protein sequence ID" value="SDF52115.1"/>
    <property type="molecule type" value="Genomic_DNA"/>
</dbReference>
<dbReference type="PANTHER" id="PTHR46494">
    <property type="entry name" value="CORA FAMILY METAL ION TRANSPORTER (EUROFUNG)"/>
    <property type="match status" value="1"/>
</dbReference>
<comment type="subcellular location">
    <subcellularLocation>
        <location evidence="1">Cell membrane</location>
        <topology evidence="1">Multi-pass membrane protein</topology>
    </subcellularLocation>
</comment>
<dbReference type="AlphaFoldDB" id="A0A1G6NT64"/>
<protein>
    <submittedName>
        <fullName evidence="7">CorA-like Mg2+ transporter protein</fullName>
    </submittedName>
</protein>
<dbReference type="EMBL" id="FMYT01000012">
    <property type="protein sequence ID" value="SDC70938.1"/>
    <property type="molecule type" value="Genomic_DNA"/>
</dbReference>
<dbReference type="SUPFAM" id="SSF144083">
    <property type="entry name" value="Magnesium transport protein CorA, transmembrane region"/>
    <property type="match status" value="1"/>
</dbReference>
<evidence type="ECO:0000256" key="5">
    <source>
        <dbReference type="SAM" id="Phobius"/>
    </source>
</evidence>
<proteinExistence type="predicted"/>
<dbReference type="EMBL" id="SOEF01000014">
    <property type="protein sequence ID" value="TDX43752.1"/>
    <property type="molecule type" value="Genomic_DNA"/>
</dbReference>
<evidence type="ECO:0000313" key="17">
    <source>
        <dbReference type="Proteomes" id="UP000295472"/>
    </source>
</evidence>
<dbReference type="Gene3D" id="1.20.58.340">
    <property type="entry name" value="Magnesium transport protein CorA, transmembrane region"/>
    <property type="match status" value="1"/>
</dbReference>
<evidence type="ECO:0000313" key="11">
    <source>
        <dbReference type="EMBL" id="TDS29549.1"/>
    </source>
</evidence>
<evidence type="ECO:0000313" key="12">
    <source>
        <dbReference type="EMBL" id="TDX43752.1"/>
    </source>
</evidence>
<evidence type="ECO:0000313" key="7">
    <source>
        <dbReference type="EMBL" id="SDC70938.1"/>
    </source>
</evidence>
<dbReference type="GO" id="GO:0015095">
    <property type="term" value="F:magnesium ion transmembrane transporter activity"/>
    <property type="evidence" value="ECO:0007669"/>
    <property type="project" value="TreeGrafter"/>
</dbReference>
<dbReference type="Proteomes" id="UP000247389">
    <property type="component" value="Unassembled WGS sequence"/>
</dbReference>
<dbReference type="InterPro" id="IPR045863">
    <property type="entry name" value="CorA_TM1_TM2"/>
</dbReference>
<evidence type="ECO:0000313" key="19">
    <source>
        <dbReference type="Proteomes" id="UP000324896"/>
    </source>
</evidence>
<organism evidence="7 19">
    <name type="scientific">Halanaerobium congolense</name>
    <dbReference type="NCBI Taxonomy" id="54121"/>
    <lineage>
        <taxon>Bacteria</taxon>
        <taxon>Bacillati</taxon>
        <taxon>Bacillota</taxon>
        <taxon>Clostridia</taxon>
        <taxon>Halanaerobiales</taxon>
        <taxon>Halanaerobiaceae</taxon>
        <taxon>Halanaerobium</taxon>
    </lineage>
</organism>
<dbReference type="Proteomes" id="UP000198612">
    <property type="component" value="Unassembled WGS sequence"/>
</dbReference>
<dbReference type="Proteomes" id="UP000198945">
    <property type="component" value="Unassembled WGS sequence"/>
</dbReference>
<dbReference type="Proteomes" id="UP000295758">
    <property type="component" value="Unassembled WGS sequence"/>
</dbReference>
<reference evidence="6 16" key="3">
    <citation type="submission" date="2018-04" db="EMBL/GenBank/DDBJ databases">
        <title>Subsurface microbial communities from deep shales in Ohio and West Virginia, USA.</title>
        <authorList>
            <person name="Wrighton K."/>
        </authorList>
    </citation>
    <scope>NUCLEOTIDE SEQUENCE [LARGE SCALE GENOMIC DNA]</scope>
    <source>
        <strain evidence="12 17">DSMZ 11287</strain>
        <strain evidence="6 16">MSL28</strain>
    </source>
</reference>
<evidence type="ECO:0000313" key="13">
    <source>
        <dbReference type="Proteomes" id="UP000198612"/>
    </source>
</evidence>
<dbReference type="EMBL" id="FOHG01000014">
    <property type="protein sequence ID" value="SES97047.1"/>
    <property type="molecule type" value="Genomic_DNA"/>
</dbReference>
<evidence type="ECO:0000313" key="10">
    <source>
        <dbReference type="EMBL" id="SES97047.1"/>
    </source>
</evidence>
<gene>
    <name evidence="11" type="ORF">BY453_11736</name>
    <name evidence="12" type="ORF">C7954_11447</name>
    <name evidence="6" type="ORF">C8C78_12336</name>
    <name evidence="7" type="ORF">SAMN04488597_11237</name>
    <name evidence="8" type="ORF">SAMN04488598_11430</name>
    <name evidence="10" type="ORF">SAMN04515652_11430</name>
    <name evidence="9" type="ORF">SAMN04515654_11926</name>
</gene>
<evidence type="ECO:0000313" key="6">
    <source>
        <dbReference type="EMBL" id="PXV63495.1"/>
    </source>
</evidence>
<evidence type="ECO:0000256" key="1">
    <source>
        <dbReference type="ARBA" id="ARBA00004651"/>
    </source>
</evidence>
<dbReference type="Proteomes" id="UP000324896">
    <property type="component" value="Unassembled WGS sequence"/>
</dbReference>
<feature type="transmembrane region" description="Helical" evidence="5">
    <location>
        <begin position="72"/>
        <end position="92"/>
    </location>
</feature>
<feature type="transmembrane region" description="Helical" evidence="5">
    <location>
        <begin position="39"/>
        <end position="60"/>
    </location>
</feature>
<dbReference type="GO" id="GO:0000287">
    <property type="term" value="F:magnesium ion binding"/>
    <property type="evidence" value="ECO:0007669"/>
    <property type="project" value="TreeGrafter"/>
</dbReference>
<evidence type="ECO:0000313" key="14">
    <source>
        <dbReference type="Proteomes" id="UP000198945"/>
    </source>
</evidence>
<dbReference type="GO" id="GO:0050897">
    <property type="term" value="F:cobalt ion binding"/>
    <property type="evidence" value="ECO:0007669"/>
    <property type="project" value="TreeGrafter"/>
</dbReference>
<evidence type="ECO:0000313" key="9">
    <source>
        <dbReference type="EMBL" id="SDI90652.1"/>
    </source>
</evidence>
<dbReference type="Pfam" id="PF01544">
    <property type="entry name" value="CorA"/>
    <property type="match status" value="1"/>
</dbReference>
<dbReference type="EMBL" id="FNEH01000019">
    <property type="protein sequence ID" value="SDI90652.1"/>
    <property type="molecule type" value="Genomic_DNA"/>
</dbReference>
<dbReference type="EMBL" id="SOAA01000017">
    <property type="protein sequence ID" value="TDS29549.1"/>
    <property type="molecule type" value="Genomic_DNA"/>
</dbReference>
<dbReference type="EMBL" id="QICM01000023">
    <property type="protein sequence ID" value="PXV63495.1"/>
    <property type="molecule type" value="Genomic_DNA"/>
</dbReference>
<keyword evidence="3 5" id="KW-1133">Transmembrane helix</keyword>
<evidence type="ECO:0000256" key="4">
    <source>
        <dbReference type="ARBA" id="ARBA00023136"/>
    </source>
</evidence>
<evidence type="ECO:0000313" key="16">
    <source>
        <dbReference type="Proteomes" id="UP000247389"/>
    </source>
</evidence>
<dbReference type="Gene3D" id="3.30.460.20">
    <property type="entry name" value="CorA soluble domain-like"/>
    <property type="match status" value="1"/>
</dbReference>
<reference evidence="11 18" key="4">
    <citation type="submission" date="2019-03" db="EMBL/GenBank/DDBJ databases">
        <title>Deep subsurface shale carbon reservoir microbial communities from Ohio and West Virginia, USA.</title>
        <authorList>
            <person name="Wrighton K."/>
        </authorList>
    </citation>
    <scope>NUCLEOTIDE SEQUENCE [LARGE SCALE GENOMIC DNA]</scope>
    <source>
        <strain evidence="11 18">UTICA-S4D12</strain>
    </source>
</reference>
<keyword evidence="15" id="KW-1185">Reference proteome</keyword>
<keyword evidence="4 5" id="KW-0472">Membrane</keyword>
<accession>A0A1G6NT64</accession>
<reference evidence="9 14" key="2">
    <citation type="submission" date="2016-10" db="EMBL/GenBank/DDBJ databases">
        <authorList>
            <person name="de Groot N.N."/>
        </authorList>
    </citation>
    <scope>NUCLEOTIDE SEQUENCE [LARGE SCALE GENOMIC DNA]</scope>
    <source>
        <strain evidence="9 14">WG7</strain>
    </source>
</reference>
<evidence type="ECO:0000256" key="2">
    <source>
        <dbReference type="ARBA" id="ARBA00022692"/>
    </source>
</evidence>
<evidence type="ECO:0000256" key="3">
    <source>
        <dbReference type="ARBA" id="ARBA00022989"/>
    </source>
</evidence>
<evidence type="ECO:0000313" key="8">
    <source>
        <dbReference type="EMBL" id="SDF52115.1"/>
    </source>
</evidence>
<name>A0A1G6NT64_9FIRM</name>
<dbReference type="InterPro" id="IPR002523">
    <property type="entry name" value="MgTranspt_CorA/ZnTranspt_ZntB"/>
</dbReference>
<reference evidence="13 15" key="1">
    <citation type="submission" date="2016-10" db="EMBL/GenBank/DDBJ databases">
        <authorList>
            <person name="Varghese N."/>
            <person name="Submissions S."/>
        </authorList>
    </citation>
    <scope>NUCLEOTIDE SEQUENCE [LARGE SCALE GENOMIC DNA]</scope>
    <source>
        <strain evidence="7 19">WG10</strain>
        <strain evidence="8 15">WG2</strain>
        <strain evidence="10 13">WG5</strain>
    </source>
</reference>
<dbReference type="GO" id="GO:0005886">
    <property type="term" value="C:plasma membrane"/>
    <property type="evidence" value="ECO:0007669"/>
    <property type="project" value="UniProtKB-SubCell"/>
</dbReference>